<dbReference type="FunFam" id="1.10.340.70:FF:000001">
    <property type="entry name" value="Retrovirus-related Pol polyprotein from transposon gypsy-like Protein"/>
    <property type="match status" value="1"/>
</dbReference>
<evidence type="ECO:0000256" key="4">
    <source>
        <dbReference type="ARBA" id="ARBA00022801"/>
    </source>
</evidence>
<dbReference type="GO" id="GO:0046872">
    <property type="term" value="F:metal ion binding"/>
    <property type="evidence" value="ECO:0007669"/>
    <property type="project" value="UniProtKB-KW"/>
</dbReference>
<dbReference type="InterPro" id="IPR043502">
    <property type="entry name" value="DNA/RNA_pol_sf"/>
</dbReference>
<dbReference type="SUPFAM" id="SSF53098">
    <property type="entry name" value="Ribonuclease H-like"/>
    <property type="match status" value="2"/>
</dbReference>
<dbReference type="PROSITE" id="PS50013">
    <property type="entry name" value="CHROMO_2"/>
    <property type="match status" value="1"/>
</dbReference>
<dbReference type="InterPro" id="IPR012337">
    <property type="entry name" value="RNaseH-like_sf"/>
</dbReference>
<name>A0A9W7CIA0_9STRA</name>
<keyword evidence="11" id="KW-0511">Multifunctional enzyme</keyword>
<evidence type="ECO:0000259" key="13">
    <source>
        <dbReference type="PROSITE" id="PS50013"/>
    </source>
</evidence>
<comment type="caution">
    <text evidence="14">The sequence shown here is derived from an EMBL/GenBank/DDBJ whole genome shotgun (WGS) entry which is preliminary data.</text>
</comment>
<dbReference type="Proteomes" id="UP001165121">
    <property type="component" value="Unassembled WGS sequence"/>
</dbReference>
<evidence type="ECO:0000256" key="10">
    <source>
        <dbReference type="ARBA" id="ARBA00023172"/>
    </source>
</evidence>
<dbReference type="EMBL" id="BSXT01000754">
    <property type="protein sequence ID" value="GMF33630.1"/>
    <property type="molecule type" value="Genomic_DNA"/>
</dbReference>
<evidence type="ECO:0000256" key="3">
    <source>
        <dbReference type="ARBA" id="ARBA00022750"/>
    </source>
</evidence>
<dbReference type="Pfam" id="PF00385">
    <property type="entry name" value="Chromo"/>
    <property type="match status" value="1"/>
</dbReference>
<dbReference type="AlphaFoldDB" id="A0A9W7CIA0"/>
<dbReference type="PANTHER" id="PTHR37984:SF5">
    <property type="entry name" value="PROTEIN NYNRIN-LIKE"/>
    <property type="match status" value="1"/>
</dbReference>
<dbReference type="GO" id="GO:0003887">
    <property type="term" value="F:DNA-directed DNA polymerase activity"/>
    <property type="evidence" value="ECO:0007669"/>
    <property type="project" value="UniProtKB-KW"/>
</dbReference>
<feature type="region of interest" description="Disordered" evidence="12">
    <location>
        <begin position="337"/>
        <end position="396"/>
    </location>
</feature>
<dbReference type="SUPFAM" id="SSF54160">
    <property type="entry name" value="Chromo domain-like"/>
    <property type="match status" value="1"/>
</dbReference>
<feature type="region of interest" description="Disordered" evidence="12">
    <location>
        <begin position="693"/>
        <end position="740"/>
    </location>
</feature>
<dbReference type="InterPro" id="IPR016197">
    <property type="entry name" value="Chromo-like_dom_sf"/>
</dbReference>
<feature type="domain" description="Chromo" evidence="13">
    <location>
        <begin position="850"/>
        <end position="912"/>
    </location>
</feature>
<dbReference type="CDD" id="cd00024">
    <property type="entry name" value="CD_CSD"/>
    <property type="match status" value="1"/>
</dbReference>
<keyword evidence="3" id="KW-0064">Aspartyl protease</keyword>
<dbReference type="InterPro" id="IPR000953">
    <property type="entry name" value="Chromo/chromo_shadow_dom"/>
</dbReference>
<dbReference type="GO" id="GO:0006508">
    <property type="term" value="P:proteolysis"/>
    <property type="evidence" value="ECO:0007669"/>
    <property type="project" value="UniProtKB-KW"/>
</dbReference>
<dbReference type="Pfam" id="PF17919">
    <property type="entry name" value="RT_RNaseH_2"/>
    <property type="match status" value="1"/>
</dbReference>
<keyword evidence="5" id="KW-0460">Magnesium</keyword>
<dbReference type="GO" id="GO:0004190">
    <property type="term" value="F:aspartic-type endopeptidase activity"/>
    <property type="evidence" value="ECO:0007669"/>
    <property type="project" value="UniProtKB-KW"/>
</dbReference>
<keyword evidence="9" id="KW-0238">DNA-binding</keyword>
<keyword evidence="4" id="KW-0378">Hydrolase</keyword>
<evidence type="ECO:0000256" key="12">
    <source>
        <dbReference type="SAM" id="MobiDB-lite"/>
    </source>
</evidence>
<dbReference type="Gene3D" id="3.30.70.270">
    <property type="match status" value="1"/>
</dbReference>
<dbReference type="Pfam" id="PF24626">
    <property type="entry name" value="SH3_Tf2-1"/>
    <property type="match status" value="1"/>
</dbReference>
<sequence length="919" mass="104109">MFVQPTVDFLSHAVSREGLQADAKKLKAIAELSFPKTKKGVQAFLGALNYYSRFIQDFAVYDAALYQVREEDFGPGGDLSTAQRSFKALQTKVADAPILKHFDGTKDVHVMLFANDWALSTTLMQEHDRVIHPVRFCGRVLKDNEVNYHPAEKEVLALLLLLKTCYTQLAGCTINAYTSCAWILGRLPDWTIAIAASAYLENITVNQAEDMGMNEGLRAAQAYYATDLVIVGDSRLAIQQSLGVIACLKESLLTQLNIHRELVARFQSVRSLHVTLEYNASADSLAGEPLATKEARTTLTEESTSKLEQLNRIHEVIYVRPNREAAKKRVRFADTHVEDSEALPMEQEPANQPIDATTESSHVKNSEISPGATERPPSAEDVDPLEVQEERRRRVGRAQDEELRWANLNSVPIGDSSSLGGENRRWGKDRMNETILRLVVPTTMVQEVLQSCHDSLEGGHQGIVRTFHRVKADYYWIGLYADVERHVRSCPDCSLSKSCPQLRGYSPGNILAERPLQIVSMDFVIPLPKSRRGNTALLLFQCAFTGFVMAKAMSDTSALCVTQAFEKCVYRGFGAPSLVRHDRLSATSEWPTRTLSEDSNAVGTGYAEEPLQQDWDEIVERLVFAIKNSQDTTRKETRFYLVHGWDAQSTLKAMASSLKGGFGRQSDALAWRWEVNRQQAIALKTANEYQAVEKERRASEHNDSLSRQEKAPLPRLRVNESSEGNPGDAEDTDTSVSERPKSLFELGDRVRLYKERVTPGLTKKLAHRWHGPFRVKRKVEEYAYELELPDRSGYRFYPVVHVSRLTAVKEFCDRPKVRLTRELTDEARLNFDEELLPEDSWEPDSLAGEYEVESILDDRRPMETSTRRSVREFLVKWVGYDEPTWEPMTNLSCGGLLYDYFREKRSSQRFQMVQVADEN</sequence>
<dbReference type="InterPro" id="IPR023780">
    <property type="entry name" value="Chromo_domain"/>
</dbReference>
<evidence type="ECO:0000256" key="2">
    <source>
        <dbReference type="ARBA" id="ARBA00022723"/>
    </source>
</evidence>
<dbReference type="InterPro" id="IPR043128">
    <property type="entry name" value="Rev_trsase/Diguanyl_cyclase"/>
</dbReference>
<dbReference type="InterPro" id="IPR036397">
    <property type="entry name" value="RNaseH_sf"/>
</dbReference>
<dbReference type="GO" id="GO:0006310">
    <property type="term" value="P:DNA recombination"/>
    <property type="evidence" value="ECO:0007669"/>
    <property type="project" value="UniProtKB-KW"/>
</dbReference>
<dbReference type="InterPro" id="IPR002156">
    <property type="entry name" value="RNaseH_domain"/>
</dbReference>
<evidence type="ECO:0000313" key="15">
    <source>
        <dbReference type="Proteomes" id="UP001165121"/>
    </source>
</evidence>
<evidence type="ECO:0000256" key="6">
    <source>
        <dbReference type="ARBA" id="ARBA00022908"/>
    </source>
</evidence>
<keyword evidence="1" id="KW-0645">Protease</keyword>
<dbReference type="InterPro" id="IPR041577">
    <property type="entry name" value="RT_RNaseH_2"/>
</dbReference>
<dbReference type="Gene3D" id="2.40.50.40">
    <property type="match status" value="1"/>
</dbReference>
<dbReference type="Gene3D" id="1.10.340.70">
    <property type="match status" value="1"/>
</dbReference>
<keyword evidence="2" id="KW-0479">Metal-binding</keyword>
<dbReference type="Pfam" id="PF17921">
    <property type="entry name" value="Integrase_H2C2"/>
    <property type="match status" value="1"/>
</dbReference>
<dbReference type="InterPro" id="IPR056924">
    <property type="entry name" value="SH3_Tf2-1"/>
</dbReference>
<dbReference type="PANTHER" id="PTHR37984">
    <property type="entry name" value="PROTEIN CBG26694"/>
    <property type="match status" value="1"/>
</dbReference>
<keyword evidence="10" id="KW-0233">DNA recombination</keyword>
<organism evidence="14 15">
    <name type="scientific">Phytophthora fragariaefolia</name>
    <dbReference type="NCBI Taxonomy" id="1490495"/>
    <lineage>
        <taxon>Eukaryota</taxon>
        <taxon>Sar</taxon>
        <taxon>Stramenopiles</taxon>
        <taxon>Oomycota</taxon>
        <taxon>Peronosporomycetes</taxon>
        <taxon>Peronosporales</taxon>
        <taxon>Peronosporaceae</taxon>
        <taxon>Phytophthora</taxon>
    </lineage>
</organism>
<evidence type="ECO:0000313" key="14">
    <source>
        <dbReference type="EMBL" id="GMF33630.1"/>
    </source>
</evidence>
<dbReference type="SUPFAM" id="SSF56672">
    <property type="entry name" value="DNA/RNA polymerases"/>
    <property type="match status" value="1"/>
</dbReference>
<dbReference type="GO" id="GO:0004523">
    <property type="term" value="F:RNA-DNA hybrid ribonuclease activity"/>
    <property type="evidence" value="ECO:0007669"/>
    <property type="project" value="InterPro"/>
</dbReference>
<dbReference type="Gene3D" id="3.30.420.10">
    <property type="entry name" value="Ribonuclease H-like superfamily/Ribonuclease H"/>
    <property type="match status" value="2"/>
</dbReference>
<evidence type="ECO:0000256" key="7">
    <source>
        <dbReference type="ARBA" id="ARBA00022918"/>
    </source>
</evidence>
<dbReference type="GO" id="GO:0015074">
    <property type="term" value="P:DNA integration"/>
    <property type="evidence" value="ECO:0007669"/>
    <property type="project" value="UniProtKB-KW"/>
</dbReference>
<proteinExistence type="predicted"/>
<dbReference type="OrthoDB" id="101273at2759"/>
<dbReference type="GO" id="GO:0003677">
    <property type="term" value="F:DNA binding"/>
    <property type="evidence" value="ECO:0007669"/>
    <property type="project" value="UniProtKB-KW"/>
</dbReference>
<dbReference type="SMART" id="SM00298">
    <property type="entry name" value="CHROMO"/>
    <property type="match status" value="1"/>
</dbReference>
<dbReference type="GO" id="GO:0003964">
    <property type="term" value="F:RNA-directed DNA polymerase activity"/>
    <property type="evidence" value="ECO:0007669"/>
    <property type="project" value="UniProtKB-KW"/>
</dbReference>
<keyword evidence="8" id="KW-0239">DNA-directed DNA polymerase</keyword>
<evidence type="ECO:0000256" key="11">
    <source>
        <dbReference type="ARBA" id="ARBA00023268"/>
    </source>
</evidence>
<dbReference type="InterPro" id="IPR041588">
    <property type="entry name" value="Integrase_H2C2"/>
</dbReference>
<keyword evidence="8" id="KW-0548">Nucleotidyltransferase</keyword>
<keyword evidence="7" id="KW-0695">RNA-directed DNA polymerase</keyword>
<reference evidence="14" key="1">
    <citation type="submission" date="2023-04" db="EMBL/GenBank/DDBJ databases">
        <title>Phytophthora fragariaefolia NBRC 109709.</title>
        <authorList>
            <person name="Ichikawa N."/>
            <person name="Sato H."/>
            <person name="Tonouchi N."/>
        </authorList>
    </citation>
    <scope>NUCLEOTIDE SEQUENCE</scope>
    <source>
        <strain evidence="14">NBRC 109709</strain>
    </source>
</reference>
<evidence type="ECO:0000256" key="5">
    <source>
        <dbReference type="ARBA" id="ARBA00022842"/>
    </source>
</evidence>
<keyword evidence="8" id="KW-0808">Transferase</keyword>
<dbReference type="InterPro" id="IPR050951">
    <property type="entry name" value="Retrovirus_Pol_polyprotein"/>
</dbReference>
<feature type="compositionally biased region" description="Basic and acidic residues" evidence="12">
    <location>
        <begin position="693"/>
        <end position="720"/>
    </location>
</feature>
<protein>
    <submittedName>
        <fullName evidence="14">Unnamed protein product</fullName>
    </submittedName>
</protein>
<dbReference type="Pfam" id="PF13456">
    <property type="entry name" value="RVT_3"/>
    <property type="match status" value="1"/>
</dbReference>
<evidence type="ECO:0000256" key="9">
    <source>
        <dbReference type="ARBA" id="ARBA00023125"/>
    </source>
</evidence>
<evidence type="ECO:0000256" key="8">
    <source>
        <dbReference type="ARBA" id="ARBA00022932"/>
    </source>
</evidence>
<keyword evidence="6" id="KW-0229">DNA integration</keyword>
<evidence type="ECO:0000256" key="1">
    <source>
        <dbReference type="ARBA" id="ARBA00022670"/>
    </source>
</evidence>
<gene>
    <name evidence="14" type="ORF">Pfra01_000839000</name>
</gene>
<accession>A0A9W7CIA0</accession>
<keyword evidence="15" id="KW-1185">Reference proteome</keyword>